<feature type="compositionally biased region" description="Acidic residues" evidence="1">
    <location>
        <begin position="350"/>
        <end position="369"/>
    </location>
</feature>
<protein>
    <submittedName>
        <fullName evidence="2">Uncharacterized protein</fullName>
    </submittedName>
</protein>
<feature type="region of interest" description="Disordered" evidence="1">
    <location>
        <begin position="349"/>
        <end position="369"/>
    </location>
</feature>
<sequence length="369" mass="40364">MPTITVDPSAYDASTKAAKAKAEARKLVKLRKREAADVTHALDALNARLLRGDDAVTAIDLVNADAEVKRADLLNTYAERLLRRAERNTSPGDYEVATHVATILVETGTYDTNVTITDKVPAAVDKRTLPHTFIVQRRHSVGLDLESVHLEVILYSKSKMLTSPQTDEITRPLVQRGWEVSAMRSLPEELDGGVWRHAVTLDVSKGWGQFPATRGGNFYELHYRVPDAAMEGLHHYGVRLAGYGLDGTLLESTVDGDRITERWALGFGAAFHGEVDAAKGAAGRALRSLVDTYIPGFGLVADVKLTDASPLPGRRDVNVKLTDHVGAHTADVAYAVVAVQRSNPAPELFMDADVDDDYDYDDDDDDDFQ</sequence>
<accession>A0ABZ3C778</accession>
<dbReference type="EMBL" id="CP115965">
    <property type="protein sequence ID" value="WZW98401.1"/>
    <property type="molecule type" value="Genomic_DNA"/>
</dbReference>
<proteinExistence type="predicted"/>
<name>A0ABZ3C778_9ACTN</name>
<dbReference type="RefSeq" id="WP_342372450.1">
    <property type="nucleotide sequence ID" value="NZ_CP115965.1"/>
</dbReference>
<evidence type="ECO:0000313" key="2">
    <source>
        <dbReference type="EMBL" id="WZW98401.1"/>
    </source>
</evidence>
<gene>
    <name evidence="2" type="ORF">PCC79_16165</name>
</gene>
<evidence type="ECO:0000313" key="3">
    <source>
        <dbReference type="Proteomes" id="UP001434337"/>
    </source>
</evidence>
<reference evidence="2 3" key="1">
    <citation type="journal article" date="2023" name="Environ Microbiome">
        <title>A coral-associated actinobacterium mitigates coral bleaching under heat stress.</title>
        <authorList>
            <person name="Li J."/>
            <person name="Zou Y."/>
            <person name="Li Q."/>
            <person name="Zhang J."/>
            <person name="Bourne D.G."/>
            <person name="Lyu Y."/>
            <person name="Liu C."/>
            <person name="Zhang S."/>
        </authorList>
    </citation>
    <scope>NUCLEOTIDE SEQUENCE [LARGE SCALE GENOMIC DNA]</scope>
    <source>
        <strain evidence="2 3">SCSIO 13291</strain>
    </source>
</reference>
<evidence type="ECO:0000256" key="1">
    <source>
        <dbReference type="SAM" id="MobiDB-lite"/>
    </source>
</evidence>
<keyword evidence="3" id="KW-1185">Reference proteome</keyword>
<dbReference type="Proteomes" id="UP001434337">
    <property type="component" value="Chromosome"/>
</dbReference>
<organism evidence="2 3">
    <name type="scientific">Propioniciclava soli</name>
    <dbReference type="NCBI Taxonomy" id="2775081"/>
    <lineage>
        <taxon>Bacteria</taxon>
        <taxon>Bacillati</taxon>
        <taxon>Actinomycetota</taxon>
        <taxon>Actinomycetes</taxon>
        <taxon>Propionibacteriales</taxon>
        <taxon>Propionibacteriaceae</taxon>
        <taxon>Propioniciclava</taxon>
    </lineage>
</organism>